<evidence type="ECO:0000256" key="3">
    <source>
        <dbReference type="PROSITE-ProRule" id="PRU01191"/>
    </source>
</evidence>
<dbReference type="Pfam" id="PF03514">
    <property type="entry name" value="GRAS"/>
    <property type="match status" value="3"/>
</dbReference>
<gene>
    <name evidence="5" type="primary">SCL14_5</name>
    <name evidence="5" type="ORF">CK203_070588</name>
</gene>
<feature type="region of interest" description="SAW" evidence="3">
    <location>
        <begin position="1253"/>
        <end position="1328"/>
    </location>
</feature>
<feature type="compositionally biased region" description="Polar residues" evidence="4">
    <location>
        <begin position="52"/>
        <end position="63"/>
    </location>
</feature>
<feature type="region of interest" description="Disordered" evidence="4">
    <location>
        <begin position="52"/>
        <end position="72"/>
    </location>
</feature>
<feature type="region of interest" description="Disordered" evidence="4">
    <location>
        <begin position="211"/>
        <end position="233"/>
    </location>
</feature>
<feature type="short sequence motif" description="VHIID" evidence="3">
    <location>
        <begin position="1065"/>
        <end position="1069"/>
    </location>
</feature>
<dbReference type="InterPro" id="IPR005202">
    <property type="entry name" value="TF_GRAS"/>
</dbReference>
<feature type="region of interest" description="Leucine repeat I (LRI)" evidence="3">
    <location>
        <begin position="299"/>
        <end position="359"/>
    </location>
</feature>
<feature type="region of interest" description="VHIID" evidence="3">
    <location>
        <begin position="378"/>
        <end position="443"/>
    </location>
</feature>
<feature type="region of interest" description="Leucine repeat II (LRII)" evidence="3">
    <location>
        <begin position="459"/>
        <end position="491"/>
    </location>
</feature>
<dbReference type="PROSITE" id="PS50985">
    <property type="entry name" value="GRAS"/>
    <property type="match status" value="2"/>
</dbReference>
<dbReference type="Proteomes" id="UP000288805">
    <property type="component" value="Unassembled WGS sequence"/>
</dbReference>
<feature type="region of interest" description="Disordered" evidence="4">
    <location>
        <begin position="926"/>
        <end position="945"/>
    </location>
</feature>
<evidence type="ECO:0000256" key="2">
    <source>
        <dbReference type="ARBA" id="ARBA00023163"/>
    </source>
</evidence>
<protein>
    <submittedName>
        <fullName evidence="5">Scarecrow-like protein 14</fullName>
    </submittedName>
</protein>
<feature type="short sequence motif" description="LXXLL motif" evidence="3">
    <location>
        <begin position="508"/>
        <end position="512"/>
    </location>
</feature>
<feature type="short sequence motif" description="LXXLL motif" evidence="3">
    <location>
        <begin position="1164"/>
        <end position="1168"/>
    </location>
</feature>
<comment type="similarity">
    <text evidence="3">Belongs to the GRAS family.</text>
</comment>
<accession>A0A438FAF7</accession>
<dbReference type="PANTHER" id="PTHR31636">
    <property type="entry name" value="OSJNBA0084A10.13 PROTEIN-RELATED"/>
    <property type="match status" value="1"/>
</dbReference>
<evidence type="ECO:0000313" key="6">
    <source>
        <dbReference type="Proteomes" id="UP000288805"/>
    </source>
</evidence>
<feature type="region of interest" description="Disordered" evidence="4">
    <location>
        <begin position="275"/>
        <end position="294"/>
    </location>
</feature>
<feature type="region of interest" description="Disordered" evidence="4">
    <location>
        <begin position="701"/>
        <end position="725"/>
    </location>
</feature>
<keyword evidence="1" id="KW-0805">Transcription regulation</keyword>
<feature type="region of interest" description="SAW" evidence="3">
    <location>
        <begin position="574"/>
        <end position="650"/>
    </location>
</feature>
<feature type="compositionally biased region" description="Basic and acidic residues" evidence="4">
    <location>
        <begin position="860"/>
        <end position="876"/>
    </location>
</feature>
<evidence type="ECO:0000313" key="5">
    <source>
        <dbReference type="EMBL" id="RVW56952.1"/>
    </source>
</evidence>
<proteinExistence type="inferred from homology"/>
<comment type="caution">
    <text evidence="3">Lacks conserved residue(s) required for the propagation of feature annotation.</text>
</comment>
<keyword evidence="2" id="KW-0804">Transcription</keyword>
<feature type="region of interest" description="VHIID" evidence="3">
    <location>
        <begin position="1034"/>
        <end position="1099"/>
    </location>
</feature>
<dbReference type="EMBL" id="QGNW01001068">
    <property type="protein sequence ID" value="RVW56952.1"/>
    <property type="molecule type" value="Genomic_DNA"/>
</dbReference>
<comment type="caution">
    <text evidence="5">The sequence shown here is derived from an EMBL/GenBank/DDBJ whole genome shotgun (WGS) entry which is preliminary data.</text>
</comment>
<feature type="compositionally biased region" description="Polar residues" evidence="4">
    <location>
        <begin position="703"/>
        <end position="713"/>
    </location>
</feature>
<name>A0A438FAF7_VITVI</name>
<evidence type="ECO:0000256" key="1">
    <source>
        <dbReference type="ARBA" id="ARBA00023015"/>
    </source>
</evidence>
<evidence type="ECO:0000256" key="4">
    <source>
        <dbReference type="SAM" id="MobiDB-lite"/>
    </source>
</evidence>
<organism evidence="5 6">
    <name type="scientific">Vitis vinifera</name>
    <name type="common">Grape</name>
    <dbReference type="NCBI Taxonomy" id="29760"/>
    <lineage>
        <taxon>Eukaryota</taxon>
        <taxon>Viridiplantae</taxon>
        <taxon>Streptophyta</taxon>
        <taxon>Embryophyta</taxon>
        <taxon>Tracheophyta</taxon>
        <taxon>Spermatophyta</taxon>
        <taxon>Magnoliopsida</taxon>
        <taxon>eudicotyledons</taxon>
        <taxon>Gunneridae</taxon>
        <taxon>Pentapetalae</taxon>
        <taxon>rosids</taxon>
        <taxon>Vitales</taxon>
        <taxon>Vitaceae</taxon>
        <taxon>Viteae</taxon>
        <taxon>Vitis</taxon>
    </lineage>
</organism>
<feature type="region of interest" description="Disordered" evidence="4">
    <location>
        <begin position="849"/>
        <end position="896"/>
    </location>
</feature>
<feature type="compositionally biased region" description="Polar residues" evidence="4">
    <location>
        <begin position="883"/>
        <end position="896"/>
    </location>
</feature>
<sequence length="1330" mass="149769">MDTLLGEFSGSMPEFKFDHDSVSVFSYSDQNLVERSNKLSQGTVDPPFLPTNHQPCNSATSGATPEGPPTEEGDFSVAMYKYIGDILMEEDLEDKNCMLQDSVALLAAEKSFYDVLGEPSSSSNSDATANSFVESDWAGQFEASYLQTPLVNQVWQSNVMSNSQFIDSPVSAPLKGGLFRESQSVERVIYDLENNIAIPFEANGKALEAEKGGIRGKKKQQRGDGYDSEERSTKQSALYAEECEPSEVFDSALLCEDLNVSGICIVEEEARKKLQKNGESKANGKAGRRKKQGNKGEVVDLRALLTQCAQALSGSNLRSANDLLKMIRQHSSPCGDGVQRLAHFFANSLEARLSGTGLEMSKALVRKRTPAGDIIKAYRLYVTVCPLRRMSHKFANRTMAKLAERETRLHIIDFGILYGFQWPCLIQLLSSRPGGPPKLRITGIDHPQPGFRPEERVEETGRRLANYCDRFNVPFEYKAIAQKWDTIRLEDLKIEKDEVVVVNCLYRLKNLLDETVVANSPRDAVLKLIREINPAVFIHGLLMGLSMPPSSSHDQERMLFEREIFGMDIMNIIACEGSERFERPETYKQWQIRNVRAGLRQLPLDQEIVTNVRSTVKLDYHKDFVVDEDGGWMLQGLLQGRKVDQSPLLDYFFGSIINLWWVPGTFCAACHSFLVTFLLFKLLALFDLFLNLSACLMDPPSHPNDSQPGNGAQSAGPRLEEASPEEGGFVNASLNLALQAAEKSFYEVLSETHLPLRHIDEASANPDGNFVQNSSSSSAANNFVDSNWFSDLGHFGASLEHTPLLDHMLQFNSKILCSPGNFSDINHVLLDNSVSTFLAPGSCCESQPVARVRDISAPSESREKARLKGKKNQHENDGDDLQGRSTKQMAVHAQNSEPPNVFDEALLYNDLNMSKLCINDDEASKKLQQNERSKGSNTKVGRVKRRSKGEVVDLRSLLIQCAQAVAGNDQRASTELLKLIRQHSSPMGDGSQRLAHFFANGLEARLVGLGMKIYEEYKAPAIERPLAADIIRAYKVYASACPSKRMSYFFANWMIGKVAEKATRLHIIDFGILFGFQWPSFIQHLSQRPGRPPRLRITGIDFPQPGFRPAERVEDSGDRLADYCNRFKVPFEYHAIAEKWENIRLEDLKIDKDEKLVVNSLYRLKNLLDETVVEDCPRDAVLNLIRRINPEIFIHGIVNGSFNGPFFLLRFKEALHQYDALFDMLDATVPREDQDRMLFEKVVYGRYSMNIIAHEGSERFERPETYKQWQARNVKAGFRQLLLDQEILSRVRTTVKQGFRKNFMVEEDGGWMLQGWKGRTIHALSCWKPC</sequence>
<feature type="short sequence motif" description="VHIID" evidence="3">
    <location>
        <begin position="409"/>
        <end position="413"/>
    </location>
</feature>
<feature type="compositionally biased region" description="Basic and acidic residues" evidence="4">
    <location>
        <begin position="221"/>
        <end position="233"/>
    </location>
</feature>
<reference evidence="5 6" key="1">
    <citation type="journal article" date="2018" name="PLoS Genet.">
        <title>Population sequencing reveals clonal diversity and ancestral inbreeding in the grapevine cultivar Chardonnay.</title>
        <authorList>
            <person name="Roach M.J."/>
            <person name="Johnson D.L."/>
            <person name="Bohlmann J."/>
            <person name="van Vuuren H.J."/>
            <person name="Jones S.J."/>
            <person name="Pretorius I.S."/>
            <person name="Schmidt S.A."/>
            <person name="Borneman A.R."/>
        </authorList>
    </citation>
    <scope>NUCLEOTIDE SEQUENCE [LARGE SCALE GENOMIC DNA]</scope>
    <source>
        <strain evidence="6">cv. Chardonnay</strain>
        <tissue evidence="5">Leaf</tissue>
    </source>
</reference>
<feature type="region of interest" description="Leucine repeat II (LRII)" evidence="3">
    <location>
        <begin position="1115"/>
        <end position="1147"/>
    </location>
</feature>